<evidence type="ECO:0000256" key="5">
    <source>
        <dbReference type="PIRSR" id="PIRSR617867-1"/>
    </source>
</evidence>
<evidence type="ECO:0000256" key="2">
    <source>
        <dbReference type="ARBA" id="ARBA00013064"/>
    </source>
</evidence>
<dbReference type="EMBL" id="CP028339">
    <property type="protein sequence ID" value="AVR88509.1"/>
    <property type="molecule type" value="Genomic_DNA"/>
</dbReference>
<dbReference type="Pfam" id="PF01451">
    <property type="entry name" value="LMWPc"/>
    <property type="match status" value="1"/>
</dbReference>
<proteinExistence type="inferred from homology"/>
<dbReference type="CDD" id="cd16343">
    <property type="entry name" value="LMWPTP"/>
    <property type="match status" value="1"/>
</dbReference>
<dbReference type="SMART" id="SM00226">
    <property type="entry name" value="LMWPc"/>
    <property type="match status" value="1"/>
</dbReference>
<evidence type="ECO:0000313" key="7">
    <source>
        <dbReference type="EMBL" id="AVR88509.1"/>
    </source>
</evidence>
<keyword evidence="8" id="KW-1185">Reference proteome</keyword>
<dbReference type="InterPro" id="IPR017867">
    <property type="entry name" value="Tyr_phospatase_low_mol_wt"/>
</dbReference>
<sequence>MLKILFVCSGNICRSPTAEGVARHLIEAAGLAGKVTVDSAGTLDYHVGEAPDRRTQRAAAQRGYDLSALRARALVAEDFECFDLLLGMDRGHLGRMQALCPAPYRSRLGLFMQFAVDSGFADEVPDPYHGTAEDFDRVLDMCEYGARRLLESVAPHA</sequence>
<evidence type="ECO:0000256" key="3">
    <source>
        <dbReference type="ARBA" id="ARBA00022801"/>
    </source>
</evidence>
<dbReference type="RefSeq" id="WP_107220744.1">
    <property type="nucleotide sequence ID" value="NZ_CP028339.1"/>
</dbReference>
<comment type="similarity">
    <text evidence="1">Belongs to the low molecular weight phosphotyrosine protein phosphatase family.</text>
</comment>
<dbReference type="EC" id="3.1.3.48" evidence="2"/>
<protein>
    <recommendedName>
        <fullName evidence="2">protein-tyrosine-phosphatase</fullName>
        <ecNumber evidence="2">3.1.3.48</ecNumber>
    </recommendedName>
</protein>
<feature type="active site" description="Proton donor" evidence="5">
    <location>
        <position position="126"/>
    </location>
</feature>
<dbReference type="AlphaFoldDB" id="A0A2R4BMF9"/>
<dbReference type="SUPFAM" id="SSF52788">
    <property type="entry name" value="Phosphotyrosine protein phosphatases I"/>
    <property type="match status" value="1"/>
</dbReference>
<dbReference type="InterPro" id="IPR050438">
    <property type="entry name" value="LMW_PTPase"/>
</dbReference>
<dbReference type="PRINTS" id="PR00719">
    <property type="entry name" value="LMWPTPASE"/>
</dbReference>
<dbReference type="GO" id="GO:0004725">
    <property type="term" value="F:protein tyrosine phosphatase activity"/>
    <property type="evidence" value="ECO:0007669"/>
    <property type="project" value="UniProtKB-EC"/>
</dbReference>
<dbReference type="InterPro" id="IPR023485">
    <property type="entry name" value="Ptyr_pPase"/>
</dbReference>
<keyword evidence="3 7" id="KW-0378">Hydrolase</keyword>
<keyword evidence="4" id="KW-0904">Protein phosphatase</keyword>
<evidence type="ECO:0000256" key="1">
    <source>
        <dbReference type="ARBA" id="ARBA00011063"/>
    </source>
</evidence>
<accession>A0A2R4BMF9</accession>
<dbReference type="PANTHER" id="PTHR11717:SF7">
    <property type="entry name" value="LOW MOLECULAR WEIGHT PHOSPHOTYROSINE PROTEIN PHOSPHATASE"/>
    <property type="match status" value="1"/>
</dbReference>
<gene>
    <name evidence="7" type="ORF">Tharo_1592</name>
</gene>
<evidence type="ECO:0000259" key="6">
    <source>
        <dbReference type="SMART" id="SM00226"/>
    </source>
</evidence>
<dbReference type="Proteomes" id="UP000241885">
    <property type="component" value="Chromosome"/>
</dbReference>
<dbReference type="OrthoDB" id="9784339at2"/>
<feature type="active site" evidence="5">
    <location>
        <position position="14"/>
    </location>
</feature>
<dbReference type="InterPro" id="IPR036196">
    <property type="entry name" value="Ptyr_pPase_sf"/>
</dbReference>
<organism evidence="7 8">
    <name type="scientific">Thauera aromatica K172</name>
    <dbReference type="NCBI Taxonomy" id="44139"/>
    <lineage>
        <taxon>Bacteria</taxon>
        <taxon>Pseudomonadati</taxon>
        <taxon>Pseudomonadota</taxon>
        <taxon>Betaproteobacteria</taxon>
        <taxon>Rhodocyclales</taxon>
        <taxon>Zoogloeaceae</taxon>
        <taxon>Thauera</taxon>
    </lineage>
</organism>
<dbReference type="Gene3D" id="3.40.50.2300">
    <property type="match status" value="1"/>
</dbReference>
<reference evidence="7 8" key="1">
    <citation type="submission" date="2018-03" db="EMBL/GenBank/DDBJ databases">
        <title>Complete genome sequence of Thauera aromatica, a model organism for studying aromatic compound degradation under denitrifying conditions.</title>
        <authorList>
            <person name="Lo H.-Y."/>
            <person name="Goris T."/>
            <person name="Boll M."/>
            <person name="Mueller J.A."/>
        </authorList>
    </citation>
    <scope>NUCLEOTIDE SEQUENCE [LARGE SCALE GENOMIC DNA]</scope>
    <source>
        <strain evidence="7 8">K172</strain>
    </source>
</reference>
<dbReference type="KEGG" id="tak:Tharo_1592"/>
<name>A0A2R4BMF9_THAAR</name>
<feature type="domain" description="Phosphotyrosine protein phosphatase I" evidence="6">
    <location>
        <begin position="2"/>
        <end position="152"/>
    </location>
</feature>
<evidence type="ECO:0000256" key="4">
    <source>
        <dbReference type="ARBA" id="ARBA00022912"/>
    </source>
</evidence>
<evidence type="ECO:0000313" key="8">
    <source>
        <dbReference type="Proteomes" id="UP000241885"/>
    </source>
</evidence>
<dbReference type="PANTHER" id="PTHR11717">
    <property type="entry name" value="LOW MOLECULAR WEIGHT PROTEIN TYROSINE PHOSPHATASE"/>
    <property type="match status" value="1"/>
</dbReference>
<feature type="active site" description="Nucleophile" evidence="5">
    <location>
        <position position="8"/>
    </location>
</feature>